<evidence type="ECO:0000313" key="2">
    <source>
        <dbReference type="Proteomes" id="UP000789738"/>
    </source>
</evidence>
<comment type="caution">
    <text evidence="1">The sequence shown here is derived from an EMBL/GenBank/DDBJ whole genome shotgun (WGS) entry which is preliminary data.</text>
</comment>
<sequence length="103" mass="11966">MITLEETKEWLRIDSDYEEDDNLLLSLIATSQIIIKTATGVPKNFEQNITLSDSEELSELYKMVQRVLITDLFNEKSTENKALTSLYTQLELEYRRCLNNAKS</sequence>
<dbReference type="InterPro" id="IPR006450">
    <property type="entry name" value="Phage_HK97_gp6-like"/>
</dbReference>
<dbReference type="CDD" id="cd08054">
    <property type="entry name" value="gp6"/>
    <property type="match status" value="1"/>
</dbReference>
<dbReference type="Proteomes" id="UP000789738">
    <property type="component" value="Unassembled WGS sequence"/>
</dbReference>
<evidence type="ECO:0000313" key="1">
    <source>
        <dbReference type="EMBL" id="CAG9705870.1"/>
    </source>
</evidence>
<organism evidence="1 2">
    <name type="scientific">Clostridium neonatale</name>
    <dbReference type="NCBI Taxonomy" id="137838"/>
    <lineage>
        <taxon>Bacteria</taxon>
        <taxon>Bacillati</taxon>
        <taxon>Bacillota</taxon>
        <taxon>Clostridia</taxon>
        <taxon>Eubacteriales</taxon>
        <taxon>Clostridiaceae</taxon>
        <taxon>Clostridium</taxon>
    </lineage>
</organism>
<proteinExistence type="predicted"/>
<gene>
    <name evidence="1" type="ORF">CNEO_42131</name>
</gene>
<dbReference type="EMBL" id="CAKJVE010000004">
    <property type="protein sequence ID" value="CAG9705870.1"/>
    <property type="molecule type" value="Genomic_DNA"/>
</dbReference>
<dbReference type="AlphaFoldDB" id="A0AA86MJG0"/>
<dbReference type="Pfam" id="PF05135">
    <property type="entry name" value="Phage_connect_1"/>
    <property type="match status" value="1"/>
</dbReference>
<dbReference type="NCBIfam" id="TIGR01560">
    <property type="entry name" value="put_DNA_pack"/>
    <property type="match status" value="1"/>
</dbReference>
<accession>A0AA86MJG0</accession>
<dbReference type="InterPro" id="IPR021146">
    <property type="entry name" value="Phage_gp6-like_head-tail"/>
</dbReference>
<reference evidence="1" key="1">
    <citation type="submission" date="2021-10" db="EMBL/GenBank/DDBJ databases">
        <authorList>
            <person name="Mesa V."/>
        </authorList>
    </citation>
    <scope>NUCLEOTIDE SEQUENCE</scope>
    <source>
        <strain evidence="1">CC3_PB</strain>
    </source>
</reference>
<dbReference type="Gene3D" id="1.10.3230.30">
    <property type="entry name" value="Phage gp6-like head-tail connector protein"/>
    <property type="match status" value="1"/>
</dbReference>
<dbReference type="RefSeq" id="WP_210885868.1">
    <property type="nucleotide sequence ID" value="NZ_CAKJVE010000004.1"/>
</dbReference>
<protein>
    <submittedName>
        <fullName evidence="1">Phage gp6-like head-tail connector protein</fullName>
    </submittedName>
</protein>
<name>A0AA86MJG0_9CLOT</name>